<evidence type="ECO:0000313" key="2">
    <source>
        <dbReference type="EMBL" id="MBP2405639.1"/>
    </source>
</evidence>
<accession>A0ABS4YA10</accession>
<feature type="region of interest" description="Disordered" evidence="1">
    <location>
        <begin position="49"/>
        <end position="73"/>
    </location>
</feature>
<feature type="compositionally biased region" description="Low complexity" evidence="1">
    <location>
        <begin position="60"/>
        <end position="73"/>
    </location>
</feature>
<dbReference type="Proteomes" id="UP001519291">
    <property type="component" value="Unassembled WGS sequence"/>
</dbReference>
<dbReference type="RefSeq" id="WP_209517145.1">
    <property type="nucleotide sequence ID" value="NZ_JAGIOH010000001.1"/>
</dbReference>
<dbReference type="EMBL" id="JAGIOH010000001">
    <property type="protein sequence ID" value="MBP2405639.1"/>
    <property type="molecule type" value="Genomic_DNA"/>
</dbReference>
<evidence type="ECO:0000313" key="3">
    <source>
        <dbReference type="Proteomes" id="UP001519291"/>
    </source>
</evidence>
<gene>
    <name evidence="2" type="ORF">JO379_005108</name>
</gene>
<name>A0ABS4YA10_9ACTN</name>
<reference evidence="2 3" key="1">
    <citation type="submission" date="2021-03" db="EMBL/GenBank/DDBJ databases">
        <title>Sequencing the genomes of 1000 actinobacteria strains.</title>
        <authorList>
            <person name="Klenk H.-P."/>
        </authorList>
    </citation>
    <scope>NUCLEOTIDE SEQUENCE [LARGE SCALE GENOMIC DNA]</scope>
    <source>
        <strain evidence="2 3">DSM 41480</strain>
    </source>
</reference>
<evidence type="ECO:0000256" key="1">
    <source>
        <dbReference type="SAM" id="MobiDB-lite"/>
    </source>
</evidence>
<organism evidence="2 3">
    <name type="scientific">Streptomyces syringium</name>
    <dbReference type="NCBI Taxonomy" id="76729"/>
    <lineage>
        <taxon>Bacteria</taxon>
        <taxon>Bacillati</taxon>
        <taxon>Actinomycetota</taxon>
        <taxon>Actinomycetes</taxon>
        <taxon>Kitasatosporales</taxon>
        <taxon>Streptomycetaceae</taxon>
        <taxon>Streptomyces</taxon>
    </lineage>
</organism>
<comment type="caution">
    <text evidence="2">The sequence shown here is derived from an EMBL/GenBank/DDBJ whole genome shotgun (WGS) entry which is preliminary data.</text>
</comment>
<proteinExistence type="predicted"/>
<keyword evidence="3" id="KW-1185">Reference proteome</keyword>
<sequence>MPAGQAQIATEPGGCRTITLKGIPILTFHHRTTLLAAETTAVTTPAVVPSARSAPRAHPLALTATSTTSAERR</sequence>
<protein>
    <submittedName>
        <fullName evidence="2">Uncharacterized protein</fullName>
    </submittedName>
</protein>
<dbReference type="GeneID" id="91571977"/>